<dbReference type="GeneID" id="95974745"/>
<keyword evidence="1" id="KW-0254">Endocytosis</keyword>
<keyword evidence="2" id="KW-0175">Coiled coil</keyword>
<dbReference type="InterPro" id="IPR018808">
    <property type="entry name" value="Muniscin_C"/>
</dbReference>
<feature type="domain" description="FCH" evidence="4">
    <location>
        <begin position="7"/>
        <end position="97"/>
    </location>
</feature>
<keyword evidence="6" id="KW-1185">Reference proteome</keyword>
<feature type="region of interest" description="Disordered" evidence="3">
    <location>
        <begin position="492"/>
        <end position="615"/>
    </location>
</feature>
<feature type="region of interest" description="Disordered" evidence="3">
    <location>
        <begin position="634"/>
        <end position="671"/>
    </location>
</feature>
<feature type="compositionally biased region" description="Basic and acidic residues" evidence="3">
    <location>
        <begin position="428"/>
        <end position="437"/>
    </location>
</feature>
<feature type="coiled-coil region" evidence="2">
    <location>
        <begin position="118"/>
        <end position="152"/>
    </location>
</feature>
<feature type="region of interest" description="Disordered" evidence="3">
    <location>
        <begin position="241"/>
        <end position="374"/>
    </location>
</feature>
<feature type="region of interest" description="Disordered" evidence="3">
    <location>
        <begin position="415"/>
        <end position="442"/>
    </location>
</feature>
<feature type="compositionally biased region" description="Polar residues" evidence="3">
    <location>
        <begin position="492"/>
        <end position="501"/>
    </location>
</feature>
<evidence type="ECO:0000313" key="5">
    <source>
        <dbReference type="EMBL" id="KAL1310801.1"/>
    </source>
</evidence>
<evidence type="ECO:0000313" key="6">
    <source>
        <dbReference type="Proteomes" id="UP001562354"/>
    </source>
</evidence>
<dbReference type="Gene3D" id="1.20.1270.60">
    <property type="entry name" value="Arfaptin homology (AH) domain/BAR domain"/>
    <property type="match status" value="1"/>
</dbReference>
<reference evidence="5 6" key="1">
    <citation type="submission" date="2024-07" db="EMBL/GenBank/DDBJ databases">
        <title>Draft sequence of the Neodothiora populina.</title>
        <authorList>
            <person name="Drown D.D."/>
            <person name="Schuette U.S."/>
            <person name="Buechlein A.B."/>
            <person name="Rusch D.R."/>
            <person name="Winton L.W."/>
            <person name="Adams G.A."/>
        </authorList>
    </citation>
    <scope>NUCLEOTIDE SEQUENCE [LARGE SCALE GENOMIC DNA]</scope>
    <source>
        <strain evidence="5 6">CPC 39397</strain>
    </source>
</reference>
<gene>
    <name evidence="5" type="ORF">AAFC00_001042</name>
</gene>
<dbReference type="InterPro" id="IPR001060">
    <property type="entry name" value="FCH_dom"/>
</dbReference>
<proteinExistence type="predicted"/>
<evidence type="ECO:0000256" key="2">
    <source>
        <dbReference type="SAM" id="Coils"/>
    </source>
</evidence>
<protein>
    <recommendedName>
        <fullName evidence="4">FCH domain-containing protein</fullName>
    </recommendedName>
</protein>
<dbReference type="Pfam" id="PF00611">
    <property type="entry name" value="FCH"/>
    <property type="match status" value="1"/>
</dbReference>
<feature type="compositionally biased region" description="Polar residues" evidence="3">
    <location>
        <begin position="415"/>
        <end position="424"/>
    </location>
</feature>
<sequence length="957" mass="102714">MDRQEYPAMLATLHPAQAIDVLNDRVKQVGSLNAHIADWLAERKRLEEQYSSGLKKLARRAPPGDANELGVFSVPWHSLTTALESIADSHHTFASKIEADVEKPLRSFALQDRGMQAMSTIQGNLSSLARDIESAEKNKERLASKGQRAKTMNVANATNELEIAQSQWDNQAPYVFEQLQAVDETRLNKLRDVLTQFQTHEVDRVEKDRTQAEQCLNVILNVETADEIKTFALRVTQGRPVTTQTHASRGSVGHAGPTFTAPSPHHTYHDDTVSQRSDSIPAEPEKKSGGLKGLKRLGTVLGRRRESKIILPTRTGSESPERRPKPSAFNSFTGRLGRGHNMPAPLEESEESPSRPRSPLRKITSADDNQEPIDGSAQSLAAAGLMPESSERSNGNGINGYQGHQADVAQLQAPMQPSAPQYAQPSSRDSDGPRDSEGFSLPPAHLDAISQAEREAADGSSPAYHVNIRNAPIAEEGNDDVTLATLASTLKMQGPASSTRRAGTVRGRRDMRASVYAPSPNMTPEPVAEESSSSGYAFSDRTPASPTTRELDQAFSPAPATQTLAPPSASSHQNSASYRPMSSASAFSAPQSPSSPGFASQSSPRGGDSSFSPYHRTPQEAALAAFNRPDTASAFGSHATMSDNQSLRSERSSARSESALGASKHPVMHNPGLNSSIIETVSAWFENGQCTRSAVIGEIALAYNTPHDTYSPAAGQETIRLENFGRLEKVAPNPSFISEGATKGEYTVNVSNLRRTGIAFKFQMAPPTHGSISDRAPLLMESSWKITDGVAMCIVSYSLNPAYAFLSREPNTESSTLSLNNLTILLHLGSDKAKATSCQSKPVGAFDRARHLIYWDFGGANVTLSRKPVKLLAKFVTSEGEARPGNIEAKWEMTVPSSSSSSDGLAVALKEDGAAATAADPFADADAESASNNGAQWKIVEGPRKVCAAVGGYVSVP</sequence>
<dbReference type="Proteomes" id="UP001562354">
    <property type="component" value="Unassembled WGS sequence"/>
</dbReference>
<evidence type="ECO:0000259" key="4">
    <source>
        <dbReference type="SMART" id="SM00055"/>
    </source>
</evidence>
<dbReference type="PANTHER" id="PTHR23065">
    <property type="entry name" value="PROLINE-SERINE-THREONINE PHOSPHATASE INTERACTING PROTEIN 1"/>
    <property type="match status" value="1"/>
</dbReference>
<dbReference type="PANTHER" id="PTHR23065:SF54">
    <property type="entry name" value="SUPPRESSOR OF YEAST PROFILIN DELETION"/>
    <property type="match status" value="1"/>
</dbReference>
<dbReference type="CDD" id="cd07650">
    <property type="entry name" value="F-BAR_Syp1p_like"/>
    <property type="match status" value="1"/>
</dbReference>
<organism evidence="5 6">
    <name type="scientific">Neodothiora populina</name>
    <dbReference type="NCBI Taxonomy" id="2781224"/>
    <lineage>
        <taxon>Eukaryota</taxon>
        <taxon>Fungi</taxon>
        <taxon>Dikarya</taxon>
        <taxon>Ascomycota</taxon>
        <taxon>Pezizomycotina</taxon>
        <taxon>Dothideomycetes</taxon>
        <taxon>Dothideomycetidae</taxon>
        <taxon>Dothideales</taxon>
        <taxon>Dothioraceae</taxon>
        <taxon>Neodothiora</taxon>
    </lineage>
</organism>
<feature type="compositionally biased region" description="Low complexity" evidence="3">
    <location>
        <begin position="582"/>
        <end position="604"/>
    </location>
</feature>
<feature type="compositionally biased region" description="Polar residues" evidence="3">
    <location>
        <begin position="559"/>
        <end position="577"/>
    </location>
</feature>
<dbReference type="EMBL" id="JBFMKM010000003">
    <property type="protein sequence ID" value="KAL1310801.1"/>
    <property type="molecule type" value="Genomic_DNA"/>
</dbReference>
<comment type="caution">
    <text evidence="5">The sequence shown here is derived from an EMBL/GenBank/DDBJ whole genome shotgun (WGS) entry which is preliminary data.</text>
</comment>
<feature type="region of interest" description="Disordered" evidence="3">
    <location>
        <begin position="383"/>
        <end position="402"/>
    </location>
</feature>
<dbReference type="SMART" id="SM00055">
    <property type="entry name" value="FCH"/>
    <property type="match status" value="1"/>
</dbReference>
<dbReference type="InterPro" id="IPR027267">
    <property type="entry name" value="AH/BAR_dom_sf"/>
</dbReference>
<dbReference type="RefSeq" id="XP_069203650.1">
    <property type="nucleotide sequence ID" value="XM_069340176.1"/>
</dbReference>
<evidence type="ECO:0000256" key="3">
    <source>
        <dbReference type="SAM" id="MobiDB-lite"/>
    </source>
</evidence>
<feature type="compositionally biased region" description="Polar residues" evidence="3">
    <location>
        <begin position="530"/>
        <end position="548"/>
    </location>
</feature>
<dbReference type="Pfam" id="PF10291">
    <property type="entry name" value="muHD"/>
    <property type="match status" value="1"/>
</dbReference>
<evidence type="ECO:0000256" key="1">
    <source>
        <dbReference type="ARBA" id="ARBA00022583"/>
    </source>
</evidence>
<accession>A0ABR3PML3</accession>
<dbReference type="SUPFAM" id="SSF103657">
    <property type="entry name" value="BAR/IMD domain-like"/>
    <property type="match status" value="1"/>
</dbReference>
<name>A0ABR3PML3_9PEZI</name>